<accession>A0A0R3X8R0</accession>
<sequence>METDNFFVNRGSLPSYSQAILTQNDPPIPRRTNAWRFSNAPRQPSANISSPQQNFMHLVVTYSSSALFSILTIFGCSRFLVFFLFF</sequence>
<organism evidence="4">
    <name type="scientific">Hydatigena taeniaeformis</name>
    <name type="common">Feline tapeworm</name>
    <name type="synonym">Taenia taeniaeformis</name>
    <dbReference type="NCBI Taxonomy" id="6205"/>
    <lineage>
        <taxon>Eukaryota</taxon>
        <taxon>Metazoa</taxon>
        <taxon>Spiralia</taxon>
        <taxon>Lophotrochozoa</taxon>
        <taxon>Platyhelminthes</taxon>
        <taxon>Cestoda</taxon>
        <taxon>Eucestoda</taxon>
        <taxon>Cyclophyllidea</taxon>
        <taxon>Taeniidae</taxon>
        <taxon>Hydatigera</taxon>
    </lineage>
</organism>
<name>A0A0R3X8R0_HYDTA</name>
<reference evidence="4" key="1">
    <citation type="submission" date="2017-02" db="UniProtKB">
        <authorList>
            <consortium name="WormBaseParasite"/>
        </authorList>
    </citation>
    <scope>IDENTIFICATION</scope>
</reference>
<evidence type="ECO:0000256" key="1">
    <source>
        <dbReference type="SAM" id="Phobius"/>
    </source>
</evidence>
<evidence type="ECO:0000313" key="4">
    <source>
        <dbReference type="WBParaSite" id="TTAC_0000993501-mRNA-1"/>
    </source>
</evidence>
<feature type="transmembrane region" description="Helical" evidence="1">
    <location>
        <begin position="66"/>
        <end position="85"/>
    </location>
</feature>
<evidence type="ECO:0000313" key="2">
    <source>
        <dbReference type="EMBL" id="VDM34895.1"/>
    </source>
</evidence>
<dbReference type="EMBL" id="UYWX01021162">
    <property type="protein sequence ID" value="VDM34895.1"/>
    <property type="molecule type" value="Genomic_DNA"/>
</dbReference>
<protein>
    <submittedName>
        <fullName evidence="2 4">Uncharacterized protein</fullName>
    </submittedName>
</protein>
<keyword evidence="1" id="KW-0812">Transmembrane</keyword>
<keyword evidence="3" id="KW-1185">Reference proteome</keyword>
<proteinExistence type="predicted"/>
<evidence type="ECO:0000313" key="3">
    <source>
        <dbReference type="Proteomes" id="UP000274429"/>
    </source>
</evidence>
<reference evidence="2 3" key="2">
    <citation type="submission" date="2018-11" db="EMBL/GenBank/DDBJ databases">
        <authorList>
            <consortium name="Pathogen Informatics"/>
        </authorList>
    </citation>
    <scope>NUCLEOTIDE SEQUENCE [LARGE SCALE GENOMIC DNA]</scope>
</reference>
<dbReference type="WBParaSite" id="TTAC_0000993501-mRNA-1">
    <property type="protein sequence ID" value="TTAC_0000993501-mRNA-1"/>
    <property type="gene ID" value="TTAC_0000993501"/>
</dbReference>
<dbReference type="AlphaFoldDB" id="A0A0R3X8R0"/>
<gene>
    <name evidence="2" type="ORF">TTAC_LOCUS9920</name>
</gene>
<dbReference type="Proteomes" id="UP000274429">
    <property type="component" value="Unassembled WGS sequence"/>
</dbReference>
<keyword evidence="1" id="KW-0472">Membrane</keyword>
<keyword evidence="1" id="KW-1133">Transmembrane helix</keyword>